<reference evidence="1 2" key="1">
    <citation type="submission" date="2018-08" db="EMBL/GenBank/DDBJ databases">
        <title>Genomic Encyclopedia of Type Strains, Phase IV (KMG-IV): sequencing the most valuable type-strain genomes for metagenomic binning, comparative biology and taxonomic classification.</title>
        <authorList>
            <person name="Goeker M."/>
        </authorList>
    </citation>
    <scope>NUCLEOTIDE SEQUENCE [LARGE SCALE GENOMIC DNA]</scope>
    <source>
        <strain evidence="1 2">DSM 17274</strain>
    </source>
</reference>
<dbReference type="Proteomes" id="UP000257076">
    <property type="component" value="Unassembled WGS sequence"/>
</dbReference>
<evidence type="ECO:0000313" key="2">
    <source>
        <dbReference type="Proteomes" id="UP000257076"/>
    </source>
</evidence>
<name>A0A3E0AVM9_9STAP</name>
<proteinExistence type="predicted"/>
<comment type="caution">
    <text evidence="1">The sequence shown here is derived from an EMBL/GenBank/DDBJ whole genome shotgun (WGS) entry which is preliminary data.</text>
</comment>
<dbReference type="AlphaFoldDB" id="A0A3E0AVM9"/>
<accession>A0A3E0AVM9</accession>
<evidence type="ECO:0000313" key="1">
    <source>
        <dbReference type="EMBL" id="REG23803.1"/>
    </source>
</evidence>
<gene>
    <name evidence="1" type="ORF">DFR63_1550</name>
</gene>
<dbReference type="RefSeq" id="WP_115885350.1">
    <property type="nucleotide sequence ID" value="NZ_CBCSHX010000006.1"/>
</dbReference>
<organism evidence="1 2">
    <name type="scientific">Jeotgalicoccus halotolerans</name>
    <dbReference type="NCBI Taxonomy" id="157227"/>
    <lineage>
        <taxon>Bacteria</taxon>
        <taxon>Bacillati</taxon>
        <taxon>Bacillota</taxon>
        <taxon>Bacilli</taxon>
        <taxon>Bacillales</taxon>
        <taxon>Staphylococcaceae</taxon>
        <taxon>Jeotgalicoccus</taxon>
    </lineage>
</organism>
<sequence length="81" mass="9688">MKTNRDLIHEAFDALNSYKRSRTLEDQRRKDGEQLDADKHELRQFKEIDRIELALRAINSNERAAEYRQQQEATPNFRAVK</sequence>
<dbReference type="EMBL" id="QUMW01000012">
    <property type="protein sequence ID" value="REG23803.1"/>
    <property type="molecule type" value="Genomic_DNA"/>
</dbReference>
<protein>
    <submittedName>
        <fullName evidence="1">Uncharacterized protein</fullName>
    </submittedName>
</protein>
<dbReference type="OrthoDB" id="9966157at2"/>
<keyword evidence="2" id="KW-1185">Reference proteome</keyword>